<name>A0A8J3UVA9_9ACTN</name>
<dbReference type="AlphaFoldDB" id="A0A8J3UVA9"/>
<feature type="transmembrane region" description="Helical" evidence="1">
    <location>
        <begin position="123"/>
        <end position="140"/>
    </location>
</feature>
<evidence type="ECO:0000313" key="3">
    <source>
        <dbReference type="Proteomes" id="UP000605992"/>
    </source>
</evidence>
<proteinExistence type="predicted"/>
<reference evidence="2" key="1">
    <citation type="submission" date="2021-01" db="EMBL/GenBank/DDBJ databases">
        <title>Whole genome shotgun sequence of Planotetraspora thailandica NBRC 104271.</title>
        <authorList>
            <person name="Komaki H."/>
            <person name="Tamura T."/>
        </authorList>
    </citation>
    <scope>NUCLEOTIDE SEQUENCE</scope>
    <source>
        <strain evidence="2">NBRC 104271</strain>
    </source>
</reference>
<dbReference type="EMBL" id="BOOR01000004">
    <property type="protein sequence ID" value="GII52052.1"/>
    <property type="molecule type" value="Genomic_DNA"/>
</dbReference>
<dbReference type="Proteomes" id="UP000605992">
    <property type="component" value="Unassembled WGS sequence"/>
</dbReference>
<organism evidence="2 3">
    <name type="scientific">Planotetraspora thailandica</name>
    <dbReference type="NCBI Taxonomy" id="487172"/>
    <lineage>
        <taxon>Bacteria</taxon>
        <taxon>Bacillati</taxon>
        <taxon>Actinomycetota</taxon>
        <taxon>Actinomycetes</taxon>
        <taxon>Streptosporangiales</taxon>
        <taxon>Streptosporangiaceae</taxon>
        <taxon>Planotetraspora</taxon>
    </lineage>
</organism>
<feature type="transmembrane region" description="Helical" evidence="1">
    <location>
        <begin position="31"/>
        <end position="49"/>
    </location>
</feature>
<keyword evidence="3" id="KW-1185">Reference proteome</keyword>
<keyword evidence="1" id="KW-1133">Transmembrane helix</keyword>
<evidence type="ECO:0000313" key="2">
    <source>
        <dbReference type="EMBL" id="GII52052.1"/>
    </source>
</evidence>
<keyword evidence="1" id="KW-0472">Membrane</keyword>
<comment type="caution">
    <text evidence="2">The sequence shown here is derived from an EMBL/GenBank/DDBJ whole genome shotgun (WGS) entry which is preliminary data.</text>
</comment>
<gene>
    <name evidence="2" type="ORF">Pth03_04410</name>
</gene>
<dbReference type="RefSeq" id="WP_203942355.1">
    <property type="nucleotide sequence ID" value="NZ_BOOR01000004.1"/>
</dbReference>
<sequence>MAEEMSPEQARAVLEHADQLSRSVRSRARSMQLYLGVCAAGNSIALLMFGLVEPVVLKAVLTLAAVILPFVVITLWYRRLLVFARTPPPPRWGVFPYAWGAWVVWCAAAWIGDLAGLYGRPAYWLPAALAVAVPLTLAALRERRP</sequence>
<accession>A0A8J3UVA9</accession>
<protein>
    <submittedName>
        <fullName evidence="2">Uncharacterized protein</fullName>
    </submittedName>
</protein>
<evidence type="ECO:0000256" key="1">
    <source>
        <dbReference type="SAM" id="Phobius"/>
    </source>
</evidence>
<keyword evidence="1" id="KW-0812">Transmembrane</keyword>
<feature type="transmembrane region" description="Helical" evidence="1">
    <location>
        <begin position="55"/>
        <end position="77"/>
    </location>
</feature>
<feature type="transmembrane region" description="Helical" evidence="1">
    <location>
        <begin position="97"/>
        <end position="117"/>
    </location>
</feature>